<feature type="transmembrane region" description="Helical" evidence="1">
    <location>
        <begin position="52"/>
        <end position="75"/>
    </location>
</feature>
<dbReference type="EMBL" id="JBHZOL010000001">
    <property type="protein sequence ID" value="MFE4104639.1"/>
    <property type="molecule type" value="Genomic_DNA"/>
</dbReference>
<gene>
    <name evidence="2" type="ORF">ACFVKH_00020</name>
</gene>
<feature type="transmembrane region" description="Helical" evidence="1">
    <location>
        <begin position="162"/>
        <end position="182"/>
    </location>
</feature>
<sequence length="233" mass="26661">MEQLKFALGPYEIFASIIGGSPLVLAIFLICNPFSNLQDIFLAIKNNLSIPVALLIAFFSYILGGSIQGITWKYFLLVCKFFRQDYSYFGSIISQKSTLLMQSGETQAASSLEFEDKLVILLQEKVGIPKNLDWLNARLTAYLKECNSQAVITAESYLANHIMYRNISFCFLLLPIVLLINLLRTRLLTSEQPVLILLFLLISYMTFFRSVSFKKWHNRELLLGFYFSASNRM</sequence>
<organism evidence="2 3">
    <name type="scientific">Almyronema epifaneia S1</name>
    <dbReference type="NCBI Taxonomy" id="2991925"/>
    <lineage>
        <taxon>Bacteria</taxon>
        <taxon>Bacillati</taxon>
        <taxon>Cyanobacteriota</taxon>
        <taxon>Cyanophyceae</taxon>
        <taxon>Nodosilineales</taxon>
        <taxon>Nodosilineaceae</taxon>
        <taxon>Almyronema</taxon>
        <taxon>Almyronema epifaneia</taxon>
    </lineage>
</organism>
<proteinExistence type="predicted"/>
<evidence type="ECO:0000313" key="3">
    <source>
        <dbReference type="Proteomes" id="UP001600165"/>
    </source>
</evidence>
<keyword evidence="1" id="KW-0812">Transmembrane</keyword>
<protein>
    <submittedName>
        <fullName evidence="2">Uncharacterized protein</fullName>
    </submittedName>
</protein>
<keyword evidence="1" id="KW-1133">Transmembrane helix</keyword>
<feature type="transmembrane region" description="Helical" evidence="1">
    <location>
        <begin position="13"/>
        <end position="31"/>
    </location>
</feature>
<feature type="transmembrane region" description="Helical" evidence="1">
    <location>
        <begin position="194"/>
        <end position="213"/>
    </location>
</feature>
<dbReference type="Proteomes" id="UP001600165">
    <property type="component" value="Unassembled WGS sequence"/>
</dbReference>
<evidence type="ECO:0000313" key="2">
    <source>
        <dbReference type="EMBL" id="MFE4104639.1"/>
    </source>
</evidence>
<keyword evidence="1" id="KW-0472">Membrane</keyword>
<reference evidence="2 3" key="1">
    <citation type="submission" date="2024-10" db="EMBL/GenBank/DDBJ databases">
        <authorList>
            <person name="Ratan Roy A."/>
            <person name="Morales Sandoval P.H."/>
            <person name="De Los Santos Villalobos S."/>
            <person name="Chakraborty S."/>
            <person name="Mukherjee J."/>
        </authorList>
    </citation>
    <scope>NUCLEOTIDE SEQUENCE [LARGE SCALE GENOMIC DNA]</scope>
    <source>
        <strain evidence="2 3">S1</strain>
    </source>
</reference>
<dbReference type="RefSeq" id="WP_377960109.1">
    <property type="nucleotide sequence ID" value="NZ_JBHZOL010000001.1"/>
</dbReference>
<keyword evidence="3" id="KW-1185">Reference proteome</keyword>
<accession>A0ABW6I986</accession>
<evidence type="ECO:0000256" key="1">
    <source>
        <dbReference type="SAM" id="Phobius"/>
    </source>
</evidence>
<comment type="caution">
    <text evidence="2">The sequence shown here is derived from an EMBL/GenBank/DDBJ whole genome shotgun (WGS) entry which is preliminary data.</text>
</comment>
<name>A0ABW6I986_9CYAN</name>